<dbReference type="InterPro" id="IPR008979">
    <property type="entry name" value="Galactose-bd-like_sf"/>
</dbReference>
<dbReference type="PANTHER" id="PTHR42732">
    <property type="entry name" value="BETA-GALACTOSIDASE"/>
    <property type="match status" value="1"/>
</dbReference>
<evidence type="ECO:0000256" key="2">
    <source>
        <dbReference type="ARBA" id="ARBA00022801"/>
    </source>
</evidence>
<dbReference type="InterPro" id="IPR051913">
    <property type="entry name" value="GH2_Domain-Containing"/>
</dbReference>
<dbReference type="InterPro" id="IPR023232">
    <property type="entry name" value="Glyco_hydro_2_AS"/>
</dbReference>
<dbReference type="HOGENOM" id="CLU_006501_0_1_0"/>
<dbReference type="GO" id="GO:0005975">
    <property type="term" value="P:carbohydrate metabolic process"/>
    <property type="evidence" value="ECO:0007669"/>
    <property type="project" value="InterPro"/>
</dbReference>
<dbReference type="PANTHER" id="PTHR42732:SF1">
    <property type="entry name" value="BETA-MANNOSIDASE"/>
    <property type="match status" value="1"/>
</dbReference>
<dbReference type="InterPro" id="IPR006101">
    <property type="entry name" value="Glyco_hydro_2"/>
</dbReference>
<evidence type="ECO:0000259" key="7">
    <source>
        <dbReference type="Pfam" id="PF16355"/>
    </source>
</evidence>
<evidence type="ECO:0000259" key="5">
    <source>
        <dbReference type="Pfam" id="PF02836"/>
    </source>
</evidence>
<dbReference type="InterPro" id="IPR006102">
    <property type="entry name" value="Ig-like_GH2"/>
</dbReference>
<dbReference type="SUPFAM" id="SSF51445">
    <property type="entry name" value="(Trans)glycosidases"/>
    <property type="match status" value="1"/>
</dbReference>
<dbReference type="InterPro" id="IPR017853">
    <property type="entry name" value="GH"/>
</dbReference>
<dbReference type="InterPro" id="IPR040605">
    <property type="entry name" value="Glyco_hydro2_dom5"/>
</dbReference>
<dbReference type="SUPFAM" id="SSF49785">
    <property type="entry name" value="Galactose-binding domain-like"/>
    <property type="match status" value="1"/>
</dbReference>
<dbReference type="Gene3D" id="2.60.120.260">
    <property type="entry name" value="Galactose-binding domain-like"/>
    <property type="match status" value="1"/>
</dbReference>
<feature type="domain" description="Glycoside hydrolase family 2" evidence="8">
    <location>
        <begin position="666"/>
        <end position="771"/>
    </location>
</feature>
<dbReference type="OrthoDB" id="9801077at2"/>
<evidence type="ECO:0000259" key="8">
    <source>
        <dbReference type="Pfam" id="PF18565"/>
    </source>
</evidence>
<evidence type="ECO:0000259" key="4">
    <source>
        <dbReference type="Pfam" id="PF00703"/>
    </source>
</evidence>
<keyword evidence="3" id="KW-0326">Glycosidase</keyword>
<dbReference type="PROSITE" id="PS00608">
    <property type="entry name" value="GLYCOSYL_HYDROL_F2_2"/>
    <property type="match status" value="1"/>
</dbReference>
<dbReference type="eggNOG" id="COG3250">
    <property type="taxonomic scope" value="Bacteria"/>
</dbReference>
<dbReference type="AlphaFoldDB" id="A0A068NLC5"/>
<evidence type="ECO:0000313" key="10">
    <source>
        <dbReference type="Proteomes" id="UP000027982"/>
    </source>
</evidence>
<feature type="domain" description="DUF4982" evidence="7">
    <location>
        <begin position="596"/>
        <end position="652"/>
    </location>
</feature>
<dbReference type="EMBL" id="CP007139">
    <property type="protein sequence ID" value="AIE84378.1"/>
    <property type="molecule type" value="Genomic_DNA"/>
</dbReference>
<dbReference type="Pfam" id="PF16355">
    <property type="entry name" value="DUF4982"/>
    <property type="match status" value="1"/>
</dbReference>
<dbReference type="InterPro" id="IPR036156">
    <property type="entry name" value="Beta-gal/glucu_dom_sf"/>
</dbReference>
<dbReference type="PRINTS" id="PR00132">
    <property type="entry name" value="GLHYDRLASE2"/>
</dbReference>
<dbReference type="NCBIfam" id="NF041462">
    <property type="entry name" value="GalA"/>
    <property type="match status" value="1"/>
</dbReference>
<dbReference type="InterPro" id="IPR006103">
    <property type="entry name" value="Glyco_hydro_2_cat"/>
</dbReference>
<feature type="domain" description="Glycosyl hydrolases family 2 sugar binding" evidence="6">
    <location>
        <begin position="84"/>
        <end position="179"/>
    </location>
</feature>
<dbReference type="SUPFAM" id="SSF49303">
    <property type="entry name" value="beta-Galactosidase/glucuronidase domain"/>
    <property type="match status" value="1"/>
</dbReference>
<keyword evidence="10" id="KW-1185">Reference proteome</keyword>
<dbReference type="Pfam" id="PF02837">
    <property type="entry name" value="Glyco_hydro_2_N"/>
    <property type="match status" value="1"/>
</dbReference>
<dbReference type="InterPro" id="IPR032311">
    <property type="entry name" value="DUF4982"/>
</dbReference>
<reference evidence="9 10" key="1">
    <citation type="journal article" date="2014" name="PLoS ONE">
        <title>The first complete genome sequence of the class fimbriimonadia in the phylum armatimonadetes.</title>
        <authorList>
            <person name="Hu Z.Y."/>
            <person name="Wang Y.Z."/>
            <person name="Im W.T."/>
            <person name="Wang S.Y."/>
            <person name="Zhao G.P."/>
            <person name="Zheng H.J."/>
            <person name="Quan Z.X."/>
        </authorList>
    </citation>
    <scope>NUCLEOTIDE SEQUENCE [LARGE SCALE GENOMIC DNA]</scope>
    <source>
        <strain evidence="9">Gsoil 348</strain>
    </source>
</reference>
<dbReference type="Gene3D" id="3.20.20.80">
    <property type="entry name" value="Glycosidases"/>
    <property type="match status" value="1"/>
</dbReference>
<dbReference type="KEGG" id="fgi:OP10G_1010"/>
<dbReference type="Pfam" id="PF00703">
    <property type="entry name" value="Glyco_hydro_2"/>
    <property type="match status" value="1"/>
</dbReference>
<dbReference type="STRING" id="661478.OP10G_1010"/>
<protein>
    <submittedName>
        <fullName evidence="9">Beta-galactosidase</fullName>
    </submittedName>
</protein>
<proteinExistence type="inferred from homology"/>
<dbReference type="Pfam" id="PF02836">
    <property type="entry name" value="Glyco_hydro_2_C"/>
    <property type="match status" value="1"/>
</dbReference>
<evidence type="ECO:0000256" key="1">
    <source>
        <dbReference type="ARBA" id="ARBA00007401"/>
    </source>
</evidence>
<evidence type="ECO:0000313" key="9">
    <source>
        <dbReference type="EMBL" id="AIE84378.1"/>
    </source>
</evidence>
<keyword evidence="2" id="KW-0378">Hydrolase</keyword>
<dbReference type="Pfam" id="PF18565">
    <property type="entry name" value="Glyco_hydro2_C5"/>
    <property type="match status" value="1"/>
</dbReference>
<dbReference type="InterPro" id="IPR048230">
    <property type="entry name" value="GalA-like"/>
</dbReference>
<accession>A0A068NLC5</accession>
<dbReference type="Gene3D" id="2.60.40.10">
    <property type="entry name" value="Immunoglobulins"/>
    <property type="match status" value="3"/>
</dbReference>
<evidence type="ECO:0000256" key="3">
    <source>
        <dbReference type="ARBA" id="ARBA00023295"/>
    </source>
</evidence>
<gene>
    <name evidence="9" type="ORF">OP10G_1010</name>
</gene>
<comment type="similarity">
    <text evidence="1">Belongs to the glycosyl hydrolase 2 family.</text>
</comment>
<dbReference type="GO" id="GO:0004553">
    <property type="term" value="F:hydrolase activity, hydrolyzing O-glycosyl compounds"/>
    <property type="evidence" value="ECO:0007669"/>
    <property type="project" value="InterPro"/>
</dbReference>
<dbReference type="Proteomes" id="UP000027982">
    <property type="component" value="Chromosome"/>
</dbReference>
<organism evidence="9 10">
    <name type="scientific">Fimbriimonas ginsengisoli Gsoil 348</name>
    <dbReference type="NCBI Taxonomy" id="661478"/>
    <lineage>
        <taxon>Bacteria</taxon>
        <taxon>Bacillati</taxon>
        <taxon>Armatimonadota</taxon>
        <taxon>Fimbriimonadia</taxon>
        <taxon>Fimbriimonadales</taxon>
        <taxon>Fimbriimonadaceae</taxon>
        <taxon>Fimbriimonas</taxon>
    </lineage>
</organism>
<evidence type="ECO:0000259" key="6">
    <source>
        <dbReference type="Pfam" id="PF02837"/>
    </source>
</evidence>
<sequence>MDKGWRFALGHATDPSKDFDPAPPGTVFSYFAKAGTAQGAARDRFDDSKWRSLDLPHDWAVELPFDSLGSNSHGSKAIGKNFPENSVGWYRKTFDVPAADRGRRIALDFDGVFRDSQVWVNGFYLGRATSGYTSFGYDVSDYLNYGGRNTVAVRVDASLEEGWFYEGAGIYRHVWLTKTAPVHVARSGTFVTTSVGGRGSSVDVRTTVQNDADAPARFEIGQTITDPEGRPVATWASKTISIGPGGRVETPSTLRLGHVRLWSVETPTLYRLVTTVRQDKREVDRYETPFGVRTIRWDASKGFILNGKRVQLKGVCDHQDHAGVGVAVPDALEEWRLKQLKKMGVNALRTSHNAPNPALLDACDRLGILVMDENRETGINPQQLESLGRMITRDRNHPSVVIWSIGNEEWSIEGNDKGARVTSTMQAYAKSLDPTRPTTVAISGGWGAGSSTTIDVMGFNYFTHGNTDDYHAKFPNRPSVGTEDGATLSTRGVYVSEPPKGWLSAYDVNGPDWASTAHRSVNHYAVRPFVAGQFQWTGFDYRGEPTPFGWPNIASQFGILDLCGFPKDNFYYYRAWWSDAPSLHLFPHWNWPGKEGQPIDVWVHGNVAEVELTLNGTSLGRKPMPRFGHLEWKVPYSPGVLLAKGYSDGKEVLSDRVETTGEAEGLRLGSDQASIKGDGEDLAVVAVSAADAGGRAVSTAGAQVTFEISGPGRIIGVGNGNPSSHEPDQAVGGVWRRVLFNGLAQVIVQSTGGPGEIVLTAKSGGLKPATLRIKAAPTPRRPFVP</sequence>
<dbReference type="InterPro" id="IPR013783">
    <property type="entry name" value="Ig-like_fold"/>
</dbReference>
<name>A0A068NLC5_FIMGI</name>
<dbReference type="InterPro" id="IPR006104">
    <property type="entry name" value="Glyco_hydro_2_N"/>
</dbReference>
<feature type="domain" description="Glycoside hydrolase family 2 catalytic" evidence="5">
    <location>
        <begin position="301"/>
        <end position="472"/>
    </location>
</feature>
<feature type="domain" description="Glycoside hydrolase family 2 immunoglobulin-like beta-sandwich" evidence="4">
    <location>
        <begin position="188"/>
        <end position="293"/>
    </location>
</feature>